<feature type="compositionally biased region" description="Polar residues" evidence="1">
    <location>
        <begin position="179"/>
        <end position="189"/>
    </location>
</feature>
<gene>
    <name evidence="2" type="ORF">R1sor_000996</name>
</gene>
<accession>A0ABD3GYP3</accession>
<organism evidence="2 3">
    <name type="scientific">Riccia sorocarpa</name>
    <dbReference type="NCBI Taxonomy" id="122646"/>
    <lineage>
        <taxon>Eukaryota</taxon>
        <taxon>Viridiplantae</taxon>
        <taxon>Streptophyta</taxon>
        <taxon>Embryophyta</taxon>
        <taxon>Marchantiophyta</taxon>
        <taxon>Marchantiopsida</taxon>
        <taxon>Marchantiidae</taxon>
        <taxon>Marchantiales</taxon>
        <taxon>Ricciaceae</taxon>
        <taxon>Riccia</taxon>
    </lineage>
</organism>
<evidence type="ECO:0000313" key="3">
    <source>
        <dbReference type="Proteomes" id="UP001633002"/>
    </source>
</evidence>
<feature type="compositionally biased region" description="Basic residues" evidence="1">
    <location>
        <begin position="164"/>
        <end position="175"/>
    </location>
</feature>
<evidence type="ECO:0000313" key="2">
    <source>
        <dbReference type="EMBL" id="KAL3682974.1"/>
    </source>
</evidence>
<keyword evidence="3" id="KW-1185">Reference proteome</keyword>
<feature type="region of interest" description="Disordered" evidence="1">
    <location>
        <begin position="152"/>
        <end position="189"/>
    </location>
</feature>
<comment type="caution">
    <text evidence="2">The sequence shown here is derived from an EMBL/GenBank/DDBJ whole genome shotgun (WGS) entry which is preliminary data.</text>
</comment>
<name>A0ABD3GYP3_9MARC</name>
<proteinExistence type="predicted"/>
<sequence length="189" mass="20374">MPFNTQASQDPSKGTHGQSNEERTNGNLMAALGGQENLMSLMTMFSTMNRKVMEDSTSGIGKQIDDKLVAAVPTSQYSAAGVSATPVREAAAVGISKGSSFLKASHENSTLAVGMIQVDGDIFSLQWLEVESFEDEDEIPADKEKLIVVGKVISSNPSGPSQDHKKKKKKKKKKRVPESQFTSPKRSSL</sequence>
<dbReference type="EMBL" id="JBJQOH010000006">
    <property type="protein sequence ID" value="KAL3682974.1"/>
    <property type="molecule type" value="Genomic_DNA"/>
</dbReference>
<protein>
    <submittedName>
        <fullName evidence="2">Uncharacterized protein</fullName>
    </submittedName>
</protein>
<reference evidence="2 3" key="1">
    <citation type="submission" date="2024-09" db="EMBL/GenBank/DDBJ databases">
        <title>Chromosome-scale assembly of Riccia sorocarpa.</title>
        <authorList>
            <person name="Paukszto L."/>
        </authorList>
    </citation>
    <scope>NUCLEOTIDE SEQUENCE [LARGE SCALE GENOMIC DNA]</scope>
    <source>
        <strain evidence="2">LP-2024</strain>
        <tissue evidence="2">Aerial parts of the thallus</tissue>
    </source>
</reference>
<dbReference type="AlphaFoldDB" id="A0ABD3GYP3"/>
<dbReference type="Proteomes" id="UP001633002">
    <property type="component" value="Unassembled WGS sequence"/>
</dbReference>
<feature type="compositionally biased region" description="Polar residues" evidence="1">
    <location>
        <begin position="1"/>
        <end position="18"/>
    </location>
</feature>
<feature type="region of interest" description="Disordered" evidence="1">
    <location>
        <begin position="1"/>
        <end position="24"/>
    </location>
</feature>
<evidence type="ECO:0000256" key="1">
    <source>
        <dbReference type="SAM" id="MobiDB-lite"/>
    </source>
</evidence>